<dbReference type="AlphaFoldDB" id="A1ZTH5"/>
<reference evidence="1 2" key="1">
    <citation type="submission" date="2007-01" db="EMBL/GenBank/DDBJ databases">
        <authorList>
            <person name="Haygood M."/>
            <person name="Podell S."/>
            <person name="Anderson C."/>
            <person name="Hopkinson B."/>
            <person name="Roe K."/>
            <person name="Barbeau K."/>
            <person name="Gaasterland T."/>
            <person name="Ferriera S."/>
            <person name="Johnson J."/>
            <person name="Kravitz S."/>
            <person name="Beeson K."/>
            <person name="Sutton G."/>
            <person name="Rogers Y.-H."/>
            <person name="Friedman R."/>
            <person name="Frazier M."/>
            <person name="Venter J.C."/>
        </authorList>
    </citation>
    <scope>NUCLEOTIDE SEQUENCE [LARGE SCALE GENOMIC DNA]</scope>
    <source>
        <strain evidence="1 2">ATCC 23134</strain>
    </source>
</reference>
<name>A1ZTH5_MICM2</name>
<dbReference type="Proteomes" id="UP000004095">
    <property type="component" value="Unassembled WGS sequence"/>
</dbReference>
<gene>
    <name evidence="1" type="ORF">M23134_01556</name>
</gene>
<evidence type="ECO:0000313" key="2">
    <source>
        <dbReference type="Proteomes" id="UP000004095"/>
    </source>
</evidence>
<accession>A1ZTH5</accession>
<proteinExistence type="predicted"/>
<protein>
    <submittedName>
        <fullName evidence="1">Uncharacterized protein</fullName>
    </submittedName>
</protein>
<dbReference type="EMBL" id="AAWS01000036">
    <property type="protein sequence ID" value="EAY26235.1"/>
    <property type="molecule type" value="Genomic_DNA"/>
</dbReference>
<evidence type="ECO:0000313" key="1">
    <source>
        <dbReference type="EMBL" id="EAY26235.1"/>
    </source>
</evidence>
<comment type="caution">
    <text evidence="1">The sequence shown here is derived from an EMBL/GenBank/DDBJ whole genome shotgun (WGS) entry which is preliminary data.</text>
</comment>
<sequence>MDVSIATLKDTATTQRSLDKLSKLEYLYGKSIGTSSKATSKVIYIKRTNKVGLLSGFIKQLDKYNDYLKKNYTPYLKDTTSWSRRYIKTLPKTKQKNPPSFTDFYFKGTSPQEAIVILYTFKLGILQEALDIQHKILKE</sequence>
<organism evidence="1 2">
    <name type="scientific">Microscilla marina ATCC 23134</name>
    <dbReference type="NCBI Taxonomy" id="313606"/>
    <lineage>
        <taxon>Bacteria</taxon>
        <taxon>Pseudomonadati</taxon>
        <taxon>Bacteroidota</taxon>
        <taxon>Cytophagia</taxon>
        <taxon>Cytophagales</taxon>
        <taxon>Microscillaceae</taxon>
        <taxon>Microscilla</taxon>
    </lineage>
</organism>
<keyword evidence="2" id="KW-1185">Reference proteome</keyword>